<reference evidence="1 2" key="1">
    <citation type="journal article" date="2014" name="World J. Microbiol. Biotechnol.">
        <title>Biodiversity and physiological characteristics of Antarctic and Arctic lichens-associated bacteria.</title>
        <authorList>
            <person name="Lee Y.M."/>
            <person name="Kim E.H."/>
            <person name="Lee H.K."/>
            <person name="Hong S.G."/>
        </authorList>
    </citation>
    <scope>NUCLEOTIDE SEQUENCE [LARGE SCALE GENOMIC DNA]</scope>
    <source>
        <strain evidence="1 2">PAMC 26569</strain>
        <plasmid evidence="1">unnamed2</plasmid>
    </source>
</reference>
<organism evidence="1 2">
    <name type="scientific">Lichenicola cladoniae</name>
    <dbReference type="NCBI Taxonomy" id="1484109"/>
    <lineage>
        <taxon>Bacteria</taxon>
        <taxon>Pseudomonadati</taxon>
        <taxon>Pseudomonadota</taxon>
        <taxon>Alphaproteobacteria</taxon>
        <taxon>Acetobacterales</taxon>
        <taxon>Acetobacteraceae</taxon>
        <taxon>Lichenicola</taxon>
    </lineage>
</organism>
<geneLocation type="plasmid" evidence="1 2">
    <name>unnamed2</name>
</geneLocation>
<dbReference type="Proteomes" id="UP000500767">
    <property type="component" value="Plasmid unnamed2"/>
</dbReference>
<keyword evidence="2" id="KW-1185">Reference proteome</keyword>
<dbReference type="EMBL" id="CP053710">
    <property type="protein sequence ID" value="QKE93321.1"/>
    <property type="molecule type" value="Genomic_DNA"/>
</dbReference>
<accession>A0A6M8HYZ7</accession>
<gene>
    <name evidence="1" type="ORF">HN018_24235</name>
</gene>
<protein>
    <submittedName>
        <fullName evidence="1">Uncharacterized protein</fullName>
    </submittedName>
</protein>
<evidence type="ECO:0000313" key="1">
    <source>
        <dbReference type="EMBL" id="QKE93321.1"/>
    </source>
</evidence>
<dbReference type="KEGG" id="lck:HN018_24235"/>
<name>A0A6M8HYZ7_9PROT</name>
<sequence>MHAKRLDGRWRGQEIGWVFEPGRGDALRALCLRIWGVDGTPDAVTDCVELRIEADYTDIRSAVWIAHDAPVYLVGREIAASLRNGRAARPGRGVKFLSGKPGCKTELHHKVTSIPHGSVFLLKDTPRMAVEHFERALHGHGRCQVLSAA</sequence>
<dbReference type="RefSeq" id="WP_171837815.1">
    <property type="nucleotide sequence ID" value="NZ_CP053710.1"/>
</dbReference>
<proteinExistence type="predicted"/>
<dbReference type="AlphaFoldDB" id="A0A6M8HYZ7"/>
<evidence type="ECO:0000313" key="2">
    <source>
        <dbReference type="Proteomes" id="UP000500767"/>
    </source>
</evidence>
<keyword evidence="1" id="KW-0614">Plasmid</keyword>